<name>A0A4Q9Q765_9APHY</name>
<keyword evidence="3" id="KW-1185">Reference proteome</keyword>
<feature type="compositionally biased region" description="Pro residues" evidence="1">
    <location>
        <begin position="193"/>
        <end position="207"/>
    </location>
</feature>
<evidence type="ECO:0000313" key="3">
    <source>
        <dbReference type="Proteomes" id="UP000292082"/>
    </source>
</evidence>
<feature type="region of interest" description="Disordered" evidence="1">
    <location>
        <begin position="1"/>
        <end position="131"/>
    </location>
</feature>
<feature type="compositionally biased region" description="Pro residues" evidence="1">
    <location>
        <begin position="13"/>
        <end position="24"/>
    </location>
</feature>
<sequence length="457" mass="47525">MSSPPKRSNTAAPSPPRPSSPPPGKGSMRARMSTAMRRASTGLSITKALSRTSSKSSLKDSLKVSTDSTLAPPSVEDTRPGVSPVAESPAREEAANLAEGTTSILRPSPLANVVVTEPTPEPTPGPTPALELSVTASPEQIAGELPHQAPLTTPEPFGFSDPILPTTTSKPTNVESPQLLPQDAPAIGEPVSLPEPTPAVPLPPPTVEPEEPIALEDGRQDYFSYGDPVVAATSAPKEPVPEPAPVVAAAVVALSPEPETIPTIPAEDSYHAPESSYVHVPDDSATFAWGEEPVARQGAASRASSPEPVRRSLDATQSGQSGKVSSRSSLASSFGQLLPEKRGRSRSGSVRFTMDDPFADHYGVQPPVAAPATEVPKTVLSPVESASMPEPVVEPHTEIEDSDTPIQDSPTPIRFPLPPKNDVIGASQSSHQPAAGSYSLGERDGASLAETLHPDTE</sequence>
<evidence type="ECO:0000256" key="1">
    <source>
        <dbReference type="SAM" id="MobiDB-lite"/>
    </source>
</evidence>
<dbReference type="EMBL" id="ML145090">
    <property type="protein sequence ID" value="TBU63363.1"/>
    <property type="molecule type" value="Genomic_DNA"/>
</dbReference>
<gene>
    <name evidence="2" type="ORF">BD310DRAFT_629545</name>
</gene>
<dbReference type="AlphaFoldDB" id="A0A4Q9Q765"/>
<feature type="compositionally biased region" description="Low complexity" evidence="1">
    <location>
        <begin position="27"/>
        <end position="56"/>
    </location>
</feature>
<accession>A0A4Q9Q765</accession>
<reference evidence="2 3" key="1">
    <citation type="submission" date="2019-01" db="EMBL/GenBank/DDBJ databases">
        <title>Draft genome sequences of three monokaryotic isolates of the white-rot basidiomycete fungus Dichomitus squalens.</title>
        <authorList>
            <consortium name="DOE Joint Genome Institute"/>
            <person name="Lopez S.C."/>
            <person name="Andreopoulos B."/>
            <person name="Pangilinan J."/>
            <person name="Lipzen A."/>
            <person name="Riley R."/>
            <person name="Ahrendt S."/>
            <person name="Ng V."/>
            <person name="Barry K."/>
            <person name="Daum C."/>
            <person name="Grigoriev I.V."/>
            <person name="Hilden K.S."/>
            <person name="Makela M.R."/>
            <person name="de Vries R.P."/>
        </authorList>
    </citation>
    <scope>NUCLEOTIDE SEQUENCE [LARGE SCALE GENOMIC DNA]</scope>
    <source>
        <strain evidence="2 3">CBS 464.89</strain>
    </source>
</reference>
<feature type="compositionally biased region" description="Polar residues" evidence="1">
    <location>
        <begin position="165"/>
        <end position="176"/>
    </location>
</feature>
<dbReference type="STRING" id="114155.A0A4Q9Q765"/>
<feature type="region of interest" description="Disordered" evidence="1">
    <location>
        <begin position="147"/>
        <end position="211"/>
    </location>
</feature>
<evidence type="ECO:0000313" key="2">
    <source>
        <dbReference type="EMBL" id="TBU63363.1"/>
    </source>
</evidence>
<protein>
    <submittedName>
        <fullName evidence="2">Uncharacterized protein</fullName>
    </submittedName>
</protein>
<feature type="compositionally biased region" description="Low complexity" evidence="1">
    <location>
        <begin position="317"/>
        <end position="329"/>
    </location>
</feature>
<proteinExistence type="predicted"/>
<feature type="region of interest" description="Disordered" evidence="1">
    <location>
        <begin position="381"/>
        <end position="457"/>
    </location>
</feature>
<feature type="region of interest" description="Disordered" evidence="1">
    <location>
        <begin position="288"/>
        <end position="358"/>
    </location>
</feature>
<organism evidence="2 3">
    <name type="scientific">Dichomitus squalens</name>
    <dbReference type="NCBI Taxonomy" id="114155"/>
    <lineage>
        <taxon>Eukaryota</taxon>
        <taxon>Fungi</taxon>
        <taxon>Dikarya</taxon>
        <taxon>Basidiomycota</taxon>
        <taxon>Agaricomycotina</taxon>
        <taxon>Agaricomycetes</taxon>
        <taxon>Polyporales</taxon>
        <taxon>Polyporaceae</taxon>
        <taxon>Dichomitus</taxon>
    </lineage>
</organism>
<dbReference type="Proteomes" id="UP000292082">
    <property type="component" value="Unassembled WGS sequence"/>
</dbReference>
<feature type="compositionally biased region" description="Polar residues" evidence="1">
    <location>
        <begin position="1"/>
        <end position="12"/>
    </location>
</feature>